<feature type="non-terminal residue" evidence="2">
    <location>
        <position position="1"/>
    </location>
</feature>
<dbReference type="EMBL" id="CADCVJ010000049">
    <property type="protein sequence ID" value="CAA9466327.1"/>
    <property type="molecule type" value="Genomic_DNA"/>
</dbReference>
<gene>
    <name evidence="2" type="ORF">AVDCRST_MAG38-807</name>
</gene>
<sequence length="148" mass="15612">RRPGARTRGARRRDPRPPRGRGGAPVLIAAARADGRPGPAGHGRRTGVGTRATGVSRSPVAARSRGGARRAALAQPPAPAGLAGRCQGRGALRTAPDRFRADRRAAARRDLARRRDPARRADRDRRRRGLPACGPATRSGRGRAAHAV</sequence>
<reference evidence="2" key="1">
    <citation type="submission" date="2020-02" db="EMBL/GenBank/DDBJ databases">
        <authorList>
            <person name="Meier V. D."/>
        </authorList>
    </citation>
    <scope>NUCLEOTIDE SEQUENCE</scope>
    <source>
        <strain evidence="2">AVDCRST_MAG38</strain>
    </source>
</reference>
<dbReference type="AlphaFoldDB" id="A0A6J4R7D5"/>
<feature type="compositionally biased region" description="Low complexity" evidence="1">
    <location>
        <begin position="47"/>
        <end position="85"/>
    </location>
</feature>
<evidence type="ECO:0000313" key="2">
    <source>
        <dbReference type="EMBL" id="CAA9466327.1"/>
    </source>
</evidence>
<feature type="compositionally biased region" description="Low complexity" evidence="1">
    <location>
        <begin position="29"/>
        <end position="39"/>
    </location>
</feature>
<organism evidence="2">
    <name type="scientific">uncultured Solirubrobacteraceae bacterium</name>
    <dbReference type="NCBI Taxonomy" id="1162706"/>
    <lineage>
        <taxon>Bacteria</taxon>
        <taxon>Bacillati</taxon>
        <taxon>Actinomycetota</taxon>
        <taxon>Thermoleophilia</taxon>
        <taxon>Solirubrobacterales</taxon>
        <taxon>Solirubrobacteraceae</taxon>
        <taxon>environmental samples</taxon>
    </lineage>
</organism>
<name>A0A6J4R7D5_9ACTN</name>
<feature type="region of interest" description="Disordered" evidence="1">
    <location>
        <begin position="1"/>
        <end position="148"/>
    </location>
</feature>
<evidence type="ECO:0000256" key="1">
    <source>
        <dbReference type="SAM" id="MobiDB-lite"/>
    </source>
</evidence>
<feature type="non-terminal residue" evidence="2">
    <location>
        <position position="148"/>
    </location>
</feature>
<feature type="compositionally biased region" description="Basic residues" evidence="1">
    <location>
        <begin position="1"/>
        <end position="14"/>
    </location>
</feature>
<proteinExistence type="predicted"/>
<accession>A0A6J4R7D5</accession>
<protein>
    <submittedName>
        <fullName evidence="2">Uncharacterized protein</fullName>
    </submittedName>
</protein>
<feature type="compositionally biased region" description="Basic and acidic residues" evidence="1">
    <location>
        <begin position="95"/>
        <end position="124"/>
    </location>
</feature>